<organism evidence="10 11">
    <name type="scientific">Planococcus koreensis</name>
    <dbReference type="NCBI Taxonomy" id="112331"/>
    <lineage>
        <taxon>Bacteria</taxon>
        <taxon>Bacillati</taxon>
        <taxon>Bacillota</taxon>
        <taxon>Bacilli</taxon>
        <taxon>Bacillales</taxon>
        <taxon>Caryophanaceae</taxon>
        <taxon>Planococcus</taxon>
    </lineage>
</organism>
<feature type="transmembrane region" description="Helical" evidence="8">
    <location>
        <begin position="7"/>
        <end position="29"/>
    </location>
</feature>
<evidence type="ECO:0000256" key="4">
    <source>
        <dbReference type="ARBA" id="ARBA00022519"/>
    </source>
</evidence>
<evidence type="ECO:0000256" key="7">
    <source>
        <dbReference type="ARBA" id="ARBA00023136"/>
    </source>
</evidence>
<dbReference type="CDD" id="cd06261">
    <property type="entry name" value="TM_PBP2"/>
    <property type="match status" value="1"/>
</dbReference>
<feature type="domain" description="ABC transmembrane type-1" evidence="9">
    <location>
        <begin position="65"/>
        <end position="253"/>
    </location>
</feature>
<keyword evidence="7 8" id="KW-0472">Membrane</keyword>
<sequence>MERRSNLIRLFFFSIVFLVIVFPFLPLLLSSVSFGWQWPNVLPESYSFRAWEYVLAGSSGTWPAVGASLLIAGIVTAVNILLAVPAANALSRNKFTGKWLAEAIIFAPIVIPPFVAVMGIHLTFLRLGLTETIFGVVLAHLSPTLPYMVRAVMISYNTLSVDWEDQARMLGAGPFSRFFHVVLPHLMPGIAAGASLSILISLSQYLITFLIGSGQVVTLPILLFPFISGGDPAIASAYSLLFAGMAILTLLVMDVSLKNYYKNKKASTVKGQQRGVEM</sequence>
<dbReference type="RefSeq" id="WP_135500470.1">
    <property type="nucleotide sequence ID" value="NZ_JACHHE010000001.1"/>
</dbReference>
<dbReference type="InterPro" id="IPR035906">
    <property type="entry name" value="MetI-like_sf"/>
</dbReference>
<dbReference type="Gene3D" id="1.10.3720.10">
    <property type="entry name" value="MetI-like"/>
    <property type="match status" value="1"/>
</dbReference>
<accession>A0A7W8CRN4</accession>
<evidence type="ECO:0000313" key="11">
    <source>
        <dbReference type="Proteomes" id="UP000525923"/>
    </source>
</evidence>
<keyword evidence="5 8" id="KW-0812">Transmembrane</keyword>
<dbReference type="AlphaFoldDB" id="A0A7W8CRN4"/>
<gene>
    <name evidence="10" type="ORF">HNQ44_000167</name>
</gene>
<dbReference type="InterPro" id="IPR000515">
    <property type="entry name" value="MetI-like"/>
</dbReference>
<keyword evidence="3" id="KW-1003">Cell membrane</keyword>
<evidence type="ECO:0000256" key="1">
    <source>
        <dbReference type="ARBA" id="ARBA00004429"/>
    </source>
</evidence>
<evidence type="ECO:0000256" key="5">
    <source>
        <dbReference type="ARBA" id="ARBA00022692"/>
    </source>
</evidence>
<evidence type="ECO:0000256" key="2">
    <source>
        <dbReference type="ARBA" id="ARBA00022448"/>
    </source>
</evidence>
<keyword evidence="4" id="KW-0997">Cell inner membrane</keyword>
<evidence type="ECO:0000256" key="8">
    <source>
        <dbReference type="RuleBase" id="RU363032"/>
    </source>
</evidence>
<evidence type="ECO:0000313" key="10">
    <source>
        <dbReference type="EMBL" id="MBB5178745.1"/>
    </source>
</evidence>
<dbReference type="SUPFAM" id="SSF161098">
    <property type="entry name" value="MetI-like"/>
    <property type="match status" value="1"/>
</dbReference>
<comment type="similarity">
    <text evidence="8">Belongs to the binding-protein-dependent transport system permease family.</text>
</comment>
<dbReference type="Pfam" id="PF00528">
    <property type="entry name" value="BPD_transp_1"/>
    <property type="match status" value="1"/>
</dbReference>
<dbReference type="PROSITE" id="PS50928">
    <property type="entry name" value="ABC_TM1"/>
    <property type="match status" value="1"/>
</dbReference>
<comment type="subcellular location">
    <subcellularLocation>
        <location evidence="1">Cell inner membrane</location>
        <topology evidence="1">Multi-pass membrane protein</topology>
    </subcellularLocation>
    <subcellularLocation>
        <location evidence="8">Cell membrane</location>
        <topology evidence="8">Multi-pass membrane protein</topology>
    </subcellularLocation>
</comment>
<keyword evidence="2 8" id="KW-0813">Transport</keyword>
<feature type="transmembrane region" description="Helical" evidence="8">
    <location>
        <begin position="99"/>
        <end position="124"/>
    </location>
</feature>
<protein>
    <submittedName>
        <fullName evidence="10">Putative spermidine/putrescine transport system permease protein</fullName>
    </submittedName>
</protein>
<evidence type="ECO:0000256" key="6">
    <source>
        <dbReference type="ARBA" id="ARBA00022989"/>
    </source>
</evidence>
<feature type="transmembrane region" description="Helical" evidence="8">
    <location>
        <begin position="178"/>
        <end position="199"/>
    </location>
</feature>
<evidence type="ECO:0000259" key="9">
    <source>
        <dbReference type="PROSITE" id="PS50928"/>
    </source>
</evidence>
<comment type="caution">
    <text evidence="10">The sequence shown here is derived from an EMBL/GenBank/DDBJ whole genome shotgun (WGS) entry which is preliminary data.</text>
</comment>
<feature type="transmembrane region" description="Helical" evidence="8">
    <location>
        <begin position="64"/>
        <end position="87"/>
    </location>
</feature>
<evidence type="ECO:0000256" key="3">
    <source>
        <dbReference type="ARBA" id="ARBA00022475"/>
    </source>
</evidence>
<feature type="transmembrane region" description="Helical" evidence="8">
    <location>
        <begin position="206"/>
        <end position="227"/>
    </location>
</feature>
<dbReference type="OrthoDB" id="9782004at2"/>
<dbReference type="GO" id="GO:0005886">
    <property type="term" value="C:plasma membrane"/>
    <property type="evidence" value="ECO:0007669"/>
    <property type="project" value="UniProtKB-SubCell"/>
</dbReference>
<feature type="transmembrane region" description="Helical" evidence="8">
    <location>
        <begin position="233"/>
        <end position="255"/>
    </location>
</feature>
<dbReference type="GO" id="GO:0055085">
    <property type="term" value="P:transmembrane transport"/>
    <property type="evidence" value="ECO:0007669"/>
    <property type="project" value="InterPro"/>
</dbReference>
<reference evidence="10 11" key="1">
    <citation type="submission" date="2020-08" db="EMBL/GenBank/DDBJ databases">
        <title>Genomic Encyclopedia of Type Strains, Phase IV (KMG-IV): sequencing the most valuable type-strain genomes for metagenomic binning, comparative biology and taxonomic classification.</title>
        <authorList>
            <person name="Goeker M."/>
        </authorList>
    </citation>
    <scope>NUCLEOTIDE SEQUENCE [LARGE SCALE GENOMIC DNA]</scope>
    <source>
        <strain evidence="10 11">DSM 15895</strain>
    </source>
</reference>
<keyword evidence="6 8" id="KW-1133">Transmembrane helix</keyword>
<dbReference type="Proteomes" id="UP000525923">
    <property type="component" value="Unassembled WGS sequence"/>
</dbReference>
<name>A0A7W8CRN4_9BACL</name>
<dbReference type="PANTHER" id="PTHR43357">
    <property type="entry name" value="INNER MEMBRANE ABC TRANSPORTER PERMEASE PROTEIN YDCV"/>
    <property type="match status" value="1"/>
</dbReference>
<keyword evidence="11" id="KW-1185">Reference proteome</keyword>
<dbReference type="EMBL" id="JACHHE010000001">
    <property type="protein sequence ID" value="MBB5178745.1"/>
    <property type="molecule type" value="Genomic_DNA"/>
</dbReference>
<dbReference type="PANTHER" id="PTHR43357:SF4">
    <property type="entry name" value="INNER MEMBRANE ABC TRANSPORTER PERMEASE PROTEIN YDCV"/>
    <property type="match status" value="1"/>
</dbReference>
<proteinExistence type="inferred from homology"/>